<dbReference type="AlphaFoldDB" id="A0A3T1D1W3"/>
<keyword evidence="2" id="KW-1185">Reference proteome</keyword>
<dbReference type="KEGG" id="cohn:KCTCHS21_14400"/>
<accession>A0A3T1D1W3</accession>
<reference evidence="1 2" key="1">
    <citation type="submission" date="2019-01" db="EMBL/GenBank/DDBJ databases">
        <title>Complete genome sequence of Cohnella hallensis HS21 isolated from Korean fir (Abies koreana) rhizospheric soil.</title>
        <authorList>
            <person name="Jiang L."/>
            <person name="Kang S.W."/>
            <person name="Kim S."/>
            <person name="Jung J."/>
            <person name="Kim C.Y."/>
            <person name="Kim D.H."/>
            <person name="Kim S.W."/>
            <person name="Lee J."/>
        </authorList>
    </citation>
    <scope>NUCLEOTIDE SEQUENCE [LARGE SCALE GENOMIC DNA]</scope>
    <source>
        <strain evidence="1 2">HS21</strain>
    </source>
</reference>
<proteinExistence type="predicted"/>
<name>A0A3T1D1W3_9BACL</name>
<gene>
    <name evidence="1" type="ORF">KCTCHS21_14400</name>
</gene>
<dbReference type="RefSeq" id="WP_130606289.1">
    <property type="nucleotide sequence ID" value="NZ_AP019400.1"/>
</dbReference>
<dbReference type="Pfam" id="PF20765">
    <property type="entry name" value="Phage_tail_terminator_8"/>
    <property type="match status" value="1"/>
</dbReference>
<evidence type="ECO:0008006" key="3">
    <source>
        <dbReference type="Google" id="ProtNLM"/>
    </source>
</evidence>
<protein>
    <recommendedName>
        <fullName evidence="3">Phage protein</fullName>
    </recommendedName>
</protein>
<evidence type="ECO:0000313" key="1">
    <source>
        <dbReference type="EMBL" id="BBI32041.1"/>
    </source>
</evidence>
<organism evidence="1 2">
    <name type="scientific">Cohnella abietis</name>
    <dbReference type="NCBI Taxonomy" id="2507935"/>
    <lineage>
        <taxon>Bacteria</taxon>
        <taxon>Bacillati</taxon>
        <taxon>Bacillota</taxon>
        <taxon>Bacilli</taxon>
        <taxon>Bacillales</taxon>
        <taxon>Paenibacillaceae</taxon>
        <taxon>Cohnella</taxon>
    </lineage>
</organism>
<dbReference type="InterPro" id="IPR049254">
    <property type="entry name" value="Phage_tail_terminator"/>
</dbReference>
<sequence length="142" mass="16569">MITVNDVLNGVTRALAEHFPDMPRYGEEIKQGLDAPCFFIKLFPTSQTREVGRRYLRTHTFDIHYFPNPAIDENEDAHDIAEQLYSKLEYLLVGNGQCRGTRMRHEVIDGVMHFFVSYDFHIMRPAPQLPKMQSIEQEVKLQ</sequence>
<dbReference type="EMBL" id="AP019400">
    <property type="protein sequence ID" value="BBI32041.1"/>
    <property type="molecule type" value="Genomic_DNA"/>
</dbReference>
<evidence type="ECO:0000313" key="2">
    <source>
        <dbReference type="Proteomes" id="UP000289856"/>
    </source>
</evidence>
<dbReference type="OrthoDB" id="2063617at2"/>
<dbReference type="Proteomes" id="UP000289856">
    <property type="component" value="Chromosome"/>
</dbReference>